<name>A0A482WH94_LAOST</name>
<sequence>MIQWVQSCAVDSYLPICSIGMEQGGEGGESTKIMKCWSRAVQFISVRLPMGLCNTKQDFIATKIREVKRLKKSTAVPAAENITTKQTQ</sequence>
<keyword evidence="2" id="KW-1185">Reference proteome</keyword>
<evidence type="ECO:0000313" key="2">
    <source>
        <dbReference type="Proteomes" id="UP000291343"/>
    </source>
</evidence>
<proteinExistence type="predicted"/>
<dbReference type="InParanoid" id="A0A482WH94"/>
<reference evidence="1 2" key="1">
    <citation type="journal article" date="2017" name="Gigascience">
        <title>Genome sequence of the small brown planthopper, Laodelphax striatellus.</title>
        <authorList>
            <person name="Zhu J."/>
            <person name="Jiang F."/>
            <person name="Wang X."/>
            <person name="Yang P."/>
            <person name="Bao Y."/>
            <person name="Zhao W."/>
            <person name="Wang W."/>
            <person name="Lu H."/>
            <person name="Wang Q."/>
            <person name="Cui N."/>
            <person name="Li J."/>
            <person name="Chen X."/>
            <person name="Luo L."/>
            <person name="Yu J."/>
            <person name="Kang L."/>
            <person name="Cui F."/>
        </authorList>
    </citation>
    <scope>NUCLEOTIDE SEQUENCE [LARGE SCALE GENOMIC DNA]</scope>
    <source>
        <strain evidence="1">Lst14</strain>
    </source>
</reference>
<gene>
    <name evidence="1" type="ORF">LSTR_LSTR006546</name>
</gene>
<dbReference type="AlphaFoldDB" id="A0A482WH94"/>
<dbReference type="EMBL" id="QKKF02036668">
    <property type="protein sequence ID" value="RZF32551.1"/>
    <property type="molecule type" value="Genomic_DNA"/>
</dbReference>
<accession>A0A482WH94</accession>
<dbReference type="Proteomes" id="UP000291343">
    <property type="component" value="Unassembled WGS sequence"/>
</dbReference>
<evidence type="ECO:0000313" key="1">
    <source>
        <dbReference type="EMBL" id="RZF32551.1"/>
    </source>
</evidence>
<organism evidence="1 2">
    <name type="scientific">Laodelphax striatellus</name>
    <name type="common">Small brown planthopper</name>
    <name type="synonym">Delphax striatella</name>
    <dbReference type="NCBI Taxonomy" id="195883"/>
    <lineage>
        <taxon>Eukaryota</taxon>
        <taxon>Metazoa</taxon>
        <taxon>Ecdysozoa</taxon>
        <taxon>Arthropoda</taxon>
        <taxon>Hexapoda</taxon>
        <taxon>Insecta</taxon>
        <taxon>Pterygota</taxon>
        <taxon>Neoptera</taxon>
        <taxon>Paraneoptera</taxon>
        <taxon>Hemiptera</taxon>
        <taxon>Auchenorrhyncha</taxon>
        <taxon>Fulgoroidea</taxon>
        <taxon>Delphacidae</taxon>
        <taxon>Criomorphinae</taxon>
        <taxon>Laodelphax</taxon>
    </lineage>
</organism>
<protein>
    <submittedName>
        <fullName evidence="1">Uncharacterized protein</fullName>
    </submittedName>
</protein>
<comment type="caution">
    <text evidence="1">The sequence shown here is derived from an EMBL/GenBank/DDBJ whole genome shotgun (WGS) entry which is preliminary data.</text>
</comment>